<dbReference type="EMBL" id="JBHMEC010000008">
    <property type="protein sequence ID" value="MFB9149022.1"/>
    <property type="molecule type" value="Genomic_DNA"/>
</dbReference>
<dbReference type="RefSeq" id="WP_377067503.1">
    <property type="nucleotide sequence ID" value="NZ_JBHMEC010000008.1"/>
</dbReference>
<dbReference type="Gene3D" id="1.10.101.10">
    <property type="entry name" value="PGBD-like superfamily/PGBD"/>
    <property type="match status" value="1"/>
</dbReference>
<evidence type="ECO:0000259" key="2">
    <source>
        <dbReference type="Pfam" id="PF01471"/>
    </source>
</evidence>
<dbReference type="InterPro" id="IPR036366">
    <property type="entry name" value="PGBDSf"/>
</dbReference>
<dbReference type="SUPFAM" id="SSF47090">
    <property type="entry name" value="PGBD-like"/>
    <property type="match status" value="1"/>
</dbReference>
<dbReference type="Proteomes" id="UP001589670">
    <property type="component" value="Unassembled WGS sequence"/>
</dbReference>
<protein>
    <submittedName>
        <fullName evidence="3">Peptidoglycan-binding protein</fullName>
    </submittedName>
</protein>
<reference evidence="3 4" key="1">
    <citation type="submission" date="2024-09" db="EMBL/GenBank/DDBJ databases">
        <authorList>
            <person name="Sun Q."/>
            <person name="Mori K."/>
        </authorList>
    </citation>
    <scope>NUCLEOTIDE SEQUENCE [LARGE SCALE GENOMIC DNA]</scope>
    <source>
        <strain evidence="3 4">CECT 9424</strain>
    </source>
</reference>
<name>A0ABV5HX77_9RHOB</name>
<evidence type="ECO:0000256" key="1">
    <source>
        <dbReference type="SAM" id="SignalP"/>
    </source>
</evidence>
<dbReference type="Pfam" id="PF01471">
    <property type="entry name" value="PG_binding_1"/>
    <property type="match status" value="1"/>
</dbReference>
<comment type="caution">
    <text evidence="3">The sequence shown here is derived from an EMBL/GenBank/DDBJ whole genome shotgun (WGS) entry which is preliminary data.</text>
</comment>
<keyword evidence="4" id="KW-1185">Reference proteome</keyword>
<feature type="signal peptide" evidence="1">
    <location>
        <begin position="1"/>
        <end position="22"/>
    </location>
</feature>
<gene>
    <name evidence="3" type="ORF">ACFFU4_04575</name>
</gene>
<evidence type="ECO:0000313" key="4">
    <source>
        <dbReference type="Proteomes" id="UP001589670"/>
    </source>
</evidence>
<feature type="chain" id="PRO_5046948276" evidence="1">
    <location>
        <begin position="23"/>
        <end position="201"/>
    </location>
</feature>
<evidence type="ECO:0000313" key="3">
    <source>
        <dbReference type="EMBL" id="MFB9149022.1"/>
    </source>
</evidence>
<proteinExistence type="predicted"/>
<feature type="domain" description="Peptidoglycan binding-like" evidence="2">
    <location>
        <begin position="144"/>
        <end position="193"/>
    </location>
</feature>
<dbReference type="InterPro" id="IPR036365">
    <property type="entry name" value="PGBD-like_sf"/>
</dbReference>
<dbReference type="InterPro" id="IPR002477">
    <property type="entry name" value="Peptidoglycan-bd-like"/>
</dbReference>
<organism evidence="3 4">
    <name type="scientific">Roseovarius ramblicola</name>
    <dbReference type="NCBI Taxonomy" id="2022336"/>
    <lineage>
        <taxon>Bacteria</taxon>
        <taxon>Pseudomonadati</taxon>
        <taxon>Pseudomonadota</taxon>
        <taxon>Alphaproteobacteria</taxon>
        <taxon>Rhodobacterales</taxon>
        <taxon>Roseobacteraceae</taxon>
        <taxon>Roseovarius</taxon>
    </lineage>
</organism>
<sequence>MRIFRTTAAALLLGAGTVPANAATESGDFAVYGWGARDCNAIVTVLGGEQAAQAQGQMAEWISGYISARNRVGDGIYDLTPIKSQYPLVALARNICTNNPDQLFEAVVDAMMTSFEKLALSADSPISQLSRNGRSATVNESTLLKVQQFLIGEGMLEGGSADGKYGPKTASAIEAWQEQAGLTTTGLPDVATLFVIAQQIE</sequence>
<accession>A0ABV5HX77</accession>
<keyword evidence="1" id="KW-0732">Signal</keyword>